<name>A0A162N919_9CRUS</name>
<dbReference type="AlphaFoldDB" id="A0A162N919"/>
<accession>A0A162N919</accession>
<protein>
    <submittedName>
        <fullName evidence="2">Uncharacterized protein</fullName>
    </submittedName>
</protein>
<sequence length="54" mass="6361">MNAVQHPDNSFVCVFKCNSQCRRPSFPITVELISLYICLCILFFLRKKFQICMN</sequence>
<keyword evidence="3" id="KW-1185">Reference proteome</keyword>
<evidence type="ECO:0000313" key="2">
    <source>
        <dbReference type="EMBL" id="KZS17788.1"/>
    </source>
</evidence>
<dbReference type="Proteomes" id="UP000076858">
    <property type="component" value="Unassembled WGS sequence"/>
</dbReference>
<reference evidence="2 3" key="1">
    <citation type="submission" date="2016-03" db="EMBL/GenBank/DDBJ databases">
        <title>EvidentialGene: Evidence-directed Construction of Genes on Genomes.</title>
        <authorList>
            <person name="Gilbert D.G."/>
            <person name="Choi J.-H."/>
            <person name="Mockaitis K."/>
            <person name="Colbourne J."/>
            <person name="Pfrender M."/>
        </authorList>
    </citation>
    <scope>NUCLEOTIDE SEQUENCE [LARGE SCALE GENOMIC DNA]</scope>
    <source>
        <strain evidence="2 3">Xinb3</strain>
        <tissue evidence="2">Complete organism</tissue>
    </source>
</reference>
<evidence type="ECO:0000256" key="1">
    <source>
        <dbReference type="SAM" id="Phobius"/>
    </source>
</evidence>
<comment type="caution">
    <text evidence="2">The sequence shown here is derived from an EMBL/GenBank/DDBJ whole genome shotgun (WGS) entry which is preliminary data.</text>
</comment>
<dbReference type="EMBL" id="LRGB01000568">
    <property type="protein sequence ID" value="KZS17788.1"/>
    <property type="molecule type" value="Genomic_DNA"/>
</dbReference>
<keyword evidence="1" id="KW-1133">Transmembrane helix</keyword>
<organism evidence="2 3">
    <name type="scientific">Daphnia magna</name>
    <dbReference type="NCBI Taxonomy" id="35525"/>
    <lineage>
        <taxon>Eukaryota</taxon>
        <taxon>Metazoa</taxon>
        <taxon>Ecdysozoa</taxon>
        <taxon>Arthropoda</taxon>
        <taxon>Crustacea</taxon>
        <taxon>Branchiopoda</taxon>
        <taxon>Diplostraca</taxon>
        <taxon>Cladocera</taxon>
        <taxon>Anomopoda</taxon>
        <taxon>Daphniidae</taxon>
        <taxon>Daphnia</taxon>
    </lineage>
</organism>
<keyword evidence="1" id="KW-0472">Membrane</keyword>
<proteinExistence type="predicted"/>
<evidence type="ECO:0000313" key="3">
    <source>
        <dbReference type="Proteomes" id="UP000076858"/>
    </source>
</evidence>
<keyword evidence="1" id="KW-0812">Transmembrane</keyword>
<gene>
    <name evidence="2" type="ORF">APZ42_015775</name>
</gene>
<feature type="transmembrane region" description="Helical" evidence="1">
    <location>
        <begin position="26"/>
        <end position="45"/>
    </location>
</feature>